<keyword evidence="5 7" id="KW-1133">Transmembrane helix</keyword>
<keyword evidence="10" id="KW-1185">Reference proteome</keyword>
<organism evidence="9 10">
    <name type="scientific">Streptomyces coryli</name>
    <dbReference type="NCBI Taxonomy" id="1128680"/>
    <lineage>
        <taxon>Bacteria</taxon>
        <taxon>Bacillati</taxon>
        <taxon>Actinomycetota</taxon>
        <taxon>Actinomycetes</taxon>
        <taxon>Kitasatosporales</taxon>
        <taxon>Streptomycetaceae</taxon>
        <taxon>Streptomyces</taxon>
    </lineage>
</organism>
<dbReference type="RefSeq" id="WP_165237970.1">
    <property type="nucleotide sequence ID" value="NZ_JAAKZV010000063.1"/>
</dbReference>
<feature type="transmembrane region" description="Helical" evidence="7">
    <location>
        <begin position="205"/>
        <end position="227"/>
    </location>
</feature>
<accession>A0A6G4U290</accession>
<dbReference type="Pfam" id="PF07690">
    <property type="entry name" value="MFS_1"/>
    <property type="match status" value="1"/>
</dbReference>
<keyword evidence="6 7" id="KW-0472">Membrane</keyword>
<evidence type="ECO:0000313" key="10">
    <source>
        <dbReference type="Proteomes" id="UP000481583"/>
    </source>
</evidence>
<feature type="transmembrane region" description="Helical" evidence="7">
    <location>
        <begin position="282"/>
        <end position="309"/>
    </location>
</feature>
<protein>
    <submittedName>
        <fullName evidence="9">MFS transporter</fullName>
    </submittedName>
</protein>
<evidence type="ECO:0000256" key="7">
    <source>
        <dbReference type="SAM" id="Phobius"/>
    </source>
</evidence>
<dbReference type="AlphaFoldDB" id="A0A6G4U290"/>
<gene>
    <name evidence="9" type="ORF">G5C51_16485</name>
</gene>
<feature type="transmembrane region" description="Helical" evidence="7">
    <location>
        <begin position="41"/>
        <end position="64"/>
    </location>
</feature>
<dbReference type="EMBL" id="JAAKZV010000063">
    <property type="protein sequence ID" value="NGN65488.1"/>
    <property type="molecule type" value="Genomic_DNA"/>
</dbReference>
<dbReference type="PROSITE" id="PS50850">
    <property type="entry name" value="MFS"/>
    <property type="match status" value="1"/>
</dbReference>
<dbReference type="InterPro" id="IPR011701">
    <property type="entry name" value="MFS"/>
</dbReference>
<dbReference type="GO" id="GO:0005886">
    <property type="term" value="C:plasma membrane"/>
    <property type="evidence" value="ECO:0007669"/>
    <property type="project" value="UniProtKB-SubCell"/>
</dbReference>
<feature type="transmembrane region" description="Helical" evidence="7">
    <location>
        <begin position="365"/>
        <end position="384"/>
    </location>
</feature>
<evidence type="ECO:0000256" key="6">
    <source>
        <dbReference type="ARBA" id="ARBA00023136"/>
    </source>
</evidence>
<keyword evidence="2" id="KW-0813">Transport</keyword>
<evidence type="ECO:0000256" key="5">
    <source>
        <dbReference type="ARBA" id="ARBA00022989"/>
    </source>
</evidence>
<feature type="transmembrane region" description="Helical" evidence="7">
    <location>
        <begin position="163"/>
        <end position="184"/>
    </location>
</feature>
<evidence type="ECO:0000256" key="2">
    <source>
        <dbReference type="ARBA" id="ARBA00022448"/>
    </source>
</evidence>
<feature type="transmembrane region" description="Helical" evidence="7">
    <location>
        <begin position="12"/>
        <end position="35"/>
    </location>
</feature>
<feature type="transmembrane region" description="Helical" evidence="7">
    <location>
        <begin position="137"/>
        <end position="157"/>
    </location>
</feature>
<dbReference type="InterPro" id="IPR050171">
    <property type="entry name" value="MFS_Transporters"/>
</dbReference>
<feature type="domain" description="Major facilitator superfamily (MFS) profile" evidence="8">
    <location>
        <begin position="10"/>
        <end position="389"/>
    </location>
</feature>
<feature type="transmembrane region" description="Helical" evidence="7">
    <location>
        <begin position="247"/>
        <end position="270"/>
    </location>
</feature>
<evidence type="ECO:0000259" key="8">
    <source>
        <dbReference type="PROSITE" id="PS50850"/>
    </source>
</evidence>
<dbReference type="Gene3D" id="1.20.1250.20">
    <property type="entry name" value="MFS general substrate transporter like domains"/>
    <property type="match status" value="1"/>
</dbReference>
<proteinExistence type="predicted"/>
<dbReference type="SUPFAM" id="SSF103473">
    <property type="entry name" value="MFS general substrate transporter"/>
    <property type="match status" value="1"/>
</dbReference>
<feature type="transmembrane region" description="Helical" evidence="7">
    <location>
        <begin position="108"/>
        <end position="125"/>
    </location>
</feature>
<evidence type="ECO:0000256" key="4">
    <source>
        <dbReference type="ARBA" id="ARBA00022692"/>
    </source>
</evidence>
<feature type="transmembrane region" description="Helical" evidence="7">
    <location>
        <begin position="76"/>
        <end position="102"/>
    </location>
</feature>
<sequence length="405" mass="42599">MRTLRKVPKTVWLLAGSTFFQHFVSFTFIYFFVYLTDARDFPVAQAGVLSGIGGAGMVAGNFTGGWFGDRFGHRRVLITGAAVTGLAYLSLPVLPVALLYVALPLGQYAGGTMRAASAALVAVVVPEGERRQAFAVWRLAANAGVTVGPPLGALLIAYVSYGWLFAVEGLAVLAVAAYSARVLPAEGRRRARTKEDDAPRSGVWAALRARPGVLLLLGATLLTDMAYRQQYSTLPVDLGRHGLDTHVYGWLIAINGGMILLLELPATLALRKHPPLRIFGCGLLLVGAGYAVLALGVGLGTAIGMMLLLTLGEILYKTPATAYVADQAPEGLQGRFQSLYAGVSVSGVVLAPPLGGGLYELAPGMLWEVCAGLAAVAGVVVLAVGPRLGRQAERVPVESRHPVLD</sequence>
<dbReference type="PANTHER" id="PTHR23517:SF2">
    <property type="entry name" value="MULTIDRUG RESISTANCE PROTEIN MDTH"/>
    <property type="match status" value="1"/>
</dbReference>
<keyword evidence="3" id="KW-1003">Cell membrane</keyword>
<reference evidence="9 10" key="1">
    <citation type="submission" date="2020-02" db="EMBL/GenBank/DDBJ databases">
        <title>Whole-genome analyses of novel actinobacteria.</title>
        <authorList>
            <person name="Sahin N."/>
        </authorList>
    </citation>
    <scope>NUCLEOTIDE SEQUENCE [LARGE SCALE GENOMIC DNA]</scope>
    <source>
        <strain evidence="9 10">A7024</strain>
    </source>
</reference>
<evidence type="ECO:0000313" key="9">
    <source>
        <dbReference type="EMBL" id="NGN65488.1"/>
    </source>
</evidence>
<dbReference type="InterPro" id="IPR020846">
    <property type="entry name" value="MFS_dom"/>
</dbReference>
<keyword evidence="4 7" id="KW-0812">Transmembrane</keyword>
<dbReference type="Proteomes" id="UP000481583">
    <property type="component" value="Unassembled WGS sequence"/>
</dbReference>
<dbReference type="PANTHER" id="PTHR23517">
    <property type="entry name" value="RESISTANCE PROTEIN MDTM, PUTATIVE-RELATED-RELATED"/>
    <property type="match status" value="1"/>
</dbReference>
<name>A0A6G4U290_9ACTN</name>
<evidence type="ECO:0000256" key="3">
    <source>
        <dbReference type="ARBA" id="ARBA00022475"/>
    </source>
</evidence>
<comment type="caution">
    <text evidence="9">The sequence shown here is derived from an EMBL/GenBank/DDBJ whole genome shotgun (WGS) entry which is preliminary data.</text>
</comment>
<comment type="subcellular location">
    <subcellularLocation>
        <location evidence="1">Cell membrane</location>
        <topology evidence="1">Multi-pass membrane protein</topology>
    </subcellularLocation>
</comment>
<evidence type="ECO:0000256" key="1">
    <source>
        <dbReference type="ARBA" id="ARBA00004651"/>
    </source>
</evidence>
<dbReference type="InterPro" id="IPR036259">
    <property type="entry name" value="MFS_trans_sf"/>
</dbReference>
<dbReference type="GO" id="GO:0022857">
    <property type="term" value="F:transmembrane transporter activity"/>
    <property type="evidence" value="ECO:0007669"/>
    <property type="project" value="InterPro"/>
</dbReference>